<gene>
    <name evidence="6" type="ORF">CXB51_016268</name>
</gene>
<dbReference type="OrthoDB" id="202415at2759"/>
<dbReference type="AlphaFoldDB" id="A0A8J5ZHS7"/>
<evidence type="ECO:0000256" key="3">
    <source>
        <dbReference type="SAM" id="MobiDB-lite"/>
    </source>
</evidence>
<keyword evidence="7" id="KW-1185">Reference proteome</keyword>
<evidence type="ECO:0000256" key="1">
    <source>
        <dbReference type="ARBA" id="ARBA00010118"/>
    </source>
</evidence>
<feature type="region of interest" description="Disordered" evidence="3">
    <location>
        <begin position="1"/>
        <end position="22"/>
    </location>
</feature>
<dbReference type="EMBL" id="JAHUZN010000007">
    <property type="protein sequence ID" value="KAG8488554.1"/>
    <property type="molecule type" value="Genomic_DNA"/>
</dbReference>
<dbReference type="SMART" id="SM00672">
    <property type="entry name" value="CAP10"/>
    <property type="match status" value="1"/>
</dbReference>
<dbReference type="PANTHER" id="PTHR12203:SF35">
    <property type="entry name" value="PROTEIN O-GLUCOSYLTRANSFERASE 1"/>
    <property type="match status" value="1"/>
</dbReference>
<evidence type="ECO:0000256" key="2">
    <source>
        <dbReference type="ARBA" id="ARBA00022679"/>
    </source>
</evidence>
<dbReference type="Pfam" id="PF05686">
    <property type="entry name" value="Glyco_transf_90"/>
    <property type="match status" value="2"/>
</dbReference>
<evidence type="ECO:0000256" key="4">
    <source>
        <dbReference type="SAM" id="Phobius"/>
    </source>
</evidence>
<accession>A0A8J5ZHS7</accession>
<keyword evidence="4" id="KW-0472">Membrane</keyword>
<feature type="compositionally biased region" description="Gly residues" evidence="3">
    <location>
        <begin position="1"/>
        <end position="10"/>
    </location>
</feature>
<comment type="similarity">
    <text evidence="1">Belongs to the glycosyltransferase 90 family.</text>
</comment>
<name>A0A8J5ZHS7_9ROSI</name>
<comment type="caution">
    <text evidence="6">The sequence shown here is derived from an EMBL/GenBank/DDBJ whole genome shotgun (WGS) entry which is preliminary data.</text>
</comment>
<proteinExistence type="inferred from homology"/>
<evidence type="ECO:0000313" key="6">
    <source>
        <dbReference type="EMBL" id="KAG8488554.1"/>
    </source>
</evidence>
<reference evidence="6 7" key="1">
    <citation type="journal article" date="2021" name="bioRxiv">
        <title>The Gossypium anomalum genome as a resource for cotton improvement and evolutionary analysis of hybrid incompatibility.</title>
        <authorList>
            <person name="Grover C.E."/>
            <person name="Yuan D."/>
            <person name="Arick M.A."/>
            <person name="Miller E.R."/>
            <person name="Hu G."/>
            <person name="Peterson D.G."/>
            <person name="Wendel J.F."/>
            <person name="Udall J.A."/>
        </authorList>
    </citation>
    <scope>NUCLEOTIDE SEQUENCE [LARGE SCALE GENOMIC DNA]</scope>
    <source>
        <strain evidence="6">JFW-Udall</strain>
        <tissue evidence="6">Leaf</tissue>
    </source>
</reference>
<keyword evidence="4" id="KW-1133">Transmembrane helix</keyword>
<organism evidence="6 7">
    <name type="scientific">Gossypium anomalum</name>
    <dbReference type="NCBI Taxonomy" id="47600"/>
    <lineage>
        <taxon>Eukaryota</taxon>
        <taxon>Viridiplantae</taxon>
        <taxon>Streptophyta</taxon>
        <taxon>Embryophyta</taxon>
        <taxon>Tracheophyta</taxon>
        <taxon>Spermatophyta</taxon>
        <taxon>Magnoliopsida</taxon>
        <taxon>eudicotyledons</taxon>
        <taxon>Gunneridae</taxon>
        <taxon>Pentapetalae</taxon>
        <taxon>rosids</taxon>
        <taxon>malvids</taxon>
        <taxon>Malvales</taxon>
        <taxon>Malvaceae</taxon>
        <taxon>Malvoideae</taxon>
        <taxon>Gossypium</taxon>
    </lineage>
</organism>
<sequence>MDGLGGGLGGSEEIQSTGREHHLQGAAANALSNMAKQHAWAHSAHPRSPSYLFFSVVALSFLSLIALLIYKVDNFASQTKTIVGHNLEPTPWHLFPPKNFTDESRHSRAYKIIQCSYLTCRYAATVGGAQPSEGQEEERRGLVSSRTPPQCPNFFKFIYRDLEPWMKTRISVNHINETKQHAAFRIVIVEGKLFVDLYYACVQSRLMFTLWGILQLIKKYPGMVPDVDMMFDCMDKPTIERARVENGSLPLPLFRYCTTEAHFDIPFPDWSFWGWPEVNVEAWDDQFKEIKKGSQAQTWLKKIPRAYWKGNPDVESPIRLALMQCNDSNLWGTEIIRQDWAEEAKTGYERSKLSDQCNYRLLLCDDGPGTLEDYSLRVLNKLGSYKLLECFDLVSTLFVGNPSRIFQAVTLAHYKIYAEGYAWSVSLKYILSCGSLPLLISPQYEDFFTRALVPKLNYWPVSNIDLCRSIKFAVDWGNTNPSQAEAVGKRAQHLMESLSMNRVYDYMFHLISEYAKLQDFKPVPPSSAQQVCEESLLCFADDKQKEFLKKSAVTDGSSTPPCTLIKRPNPNFFTIWNDQKRKIIDNVRDMENRANAAIT</sequence>
<feature type="domain" description="Glycosyl transferase CAP10" evidence="5">
    <location>
        <begin position="223"/>
        <end position="521"/>
    </location>
</feature>
<protein>
    <recommendedName>
        <fullName evidence="5">Glycosyl transferase CAP10 domain-containing protein</fullName>
    </recommendedName>
</protein>
<dbReference type="InterPro" id="IPR051091">
    <property type="entry name" value="O-Glucosyltr/Glycosyltrsf_90"/>
</dbReference>
<keyword evidence="2" id="KW-0808">Transferase</keyword>
<dbReference type="GO" id="GO:0016740">
    <property type="term" value="F:transferase activity"/>
    <property type="evidence" value="ECO:0007669"/>
    <property type="project" value="UniProtKB-KW"/>
</dbReference>
<feature type="transmembrane region" description="Helical" evidence="4">
    <location>
        <begin position="51"/>
        <end position="70"/>
    </location>
</feature>
<keyword evidence="4" id="KW-0812">Transmembrane</keyword>
<dbReference type="InterPro" id="IPR006598">
    <property type="entry name" value="CAP10"/>
</dbReference>
<evidence type="ECO:0000259" key="5">
    <source>
        <dbReference type="SMART" id="SM00672"/>
    </source>
</evidence>
<dbReference type="PANTHER" id="PTHR12203">
    <property type="entry name" value="KDEL LYS-ASP-GLU-LEU CONTAINING - RELATED"/>
    <property type="match status" value="1"/>
</dbReference>
<evidence type="ECO:0000313" key="7">
    <source>
        <dbReference type="Proteomes" id="UP000701853"/>
    </source>
</evidence>
<dbReference type="Proteomes" id="UP000701853">
    <property type="component" value="Chromosome 7"/>
</dbReference>